<evidence type="ECO:0000256" key="3">
    <source>
        <dbReference type="ARBA" id="ARBA00023015"/>
    </source>
</evidence>
<organism evidence="11 12">
    <name type="scientific">Glycine soja</name>
    <name type="common">Wild soybean</name>
    <dbReference type="NCBI Taxonomy" id="3848"/>
    <lineage>
        <taxon>Eukaryota</taxon>
        <taxon>Viridiplantae</taxon>
        <taxon>Streptophyta</taxon>
        <taxon>Embryophyta</taxon>
        <taxon>Tracheophyta</taxon>
        <taxon>Spermatophyta</taxon>
        <taxon>Magnoliopsida</taxon>
        <taxon>eudicotyledons</taxon>
        <taxon>Gunneridae</taxon>
        <taxon>Pentapetalae</taxon>
        <taxon>rosids</taxon>
        <taxon>fabids</taxon>
        <taxon>Fabales</taxon>
        <taxon>Fabaceae</taxon>
        <taxon>Papilionoideae</taxon>
        <taxon>50 kb inversion clade</taxon>
        <taxon>NPAAA clade</taxon>
        <taxon>indigoferoid/millettioid clade</taxon>
        <taxon>Phaseoleae</taxon>
        <taxon>Glycine</taxon>
        <taxon>Glycine subgen. Soja</taxon>
    </lineage>
</organism>
<dbReference type="Proteomes" id="UP000289340">
    <property type="component" value="Chromosome 11"/>
</dbReference>
<dbReference type="EMBL" id="QZWG01000011">
    <property type="protein sequence ID" value="RZB80190.1"/>
    <property type="molecule type" value="Genomic_DNA"/>
</dbReference>
<dbReference type="GO" id="GO:0006355">
    <property type="term" value="P:regulation of DNA-templated transcription"/>
    <property type="evidence" value="ECO:0007669"/>
    <property type="project" value="InterPro"/>
</dbReference>
<dbReference type="InterPro" id="IPR001356">
    <property type="entry name" value="HD"/>
</dbReference>
<evidence type="ECO:0000256" key="1">
    <source>
        <dbReference type="ARBA" id="ARBA00004123"/>
    </source>
</evidence>
<dbReference type="FunFam" id="1.10.10.60:FF:000117">
    <property type="entry name" value="BEL1-like homeodomain protein 9"/>
    <property type="match status" value="1"/>
</dbReference>
<dbReference type="PROSITE" id="PS50071">
    <property type="entry name" value="HOMEOBOX_2"/>
    <property type="match status" value="1"/>
</dbReference>
<accession>A0A445I234</accession>
<dbReference type="SMART" id="SM00389">
    <property type="entry name" value="HOX"/>
    <property type="match status" value="1"/>
</dbReference>
<feature type="DNA-binding region" description="Homeobox" evidence="8">
    <location>
        <begin position="438"/>
        <end position="500"/>
    </location>
</feature>
<dbReference type="Gene3D" id="1.10.10.60">
    <property type="entry name" value="Homeodomain-like"/>
    <property type="match status" value="1"/>
</dbReference>
<protein>
    <submittedName>
        <fullName evidence="11">BEL1-like homeodomain protein 1 isoform B</fullName>
    </submittedName>
</protein>
<keyword evidence="7 8" id="KW-0539">Nucleus</keyword>
<dbReference type="PANTHER" id="PTHR11850">
    <property type="entry name" value="HOMEOBOX PROTEIN TRANSCRIPTION FACTORS"/>
    <property type="match status" value="1"/>
</dbReference>
<gene>
    <name evidence="11" type="ORF">D0Y65_030087</name>
</gene>
<dbReference type="Pfam" id="PF05920">
    <property type="entry name" value="Homeobox_KN"/>
    <property type="match status" value="1"/>
</dbReference>
<feature type="region of interest" description="Disordered" evidence="9">
    <location>
        <begin position="261"/>
        <end position="301"/>
    </location>
</feature>
<keyword evidence="4 8" id="KW-0238">DNA-binding</keyword>
<feature type="compositionally biased region" description="Basic and acidic residues" evidence="9">
    <location>
        <begin position="521"/>
        <end position="533"/>
    </location>
</feature>
<dbReference type="InterPro" id="IPR008422">
    <property type="entry name" value="KN_HD"/>
</dbReference>
<evidence type="ECO:0000256" key="4">
    <source>
        <dbReference type="ARBA" id="ARBA00023125"/>
    </source>
</evidence>
<dbReference type="InterPro" id="IPR006563">
    <property type="entry name" value="POX_dom"/>
</dbReference>
<evidence type="ECO:0000256" key="6">
    <source>
        <dbReference type="ARBA" id="ARBA00023163"/>
    </source>
</evidence>
<dbReference type="SUPFAM" id="SSF46689">
    <property type="entry name" value="Homeodomain-like"/>
    <property type="match status" value="1"/>
</dbReference>
<evidence type="ECO:0000256" key="8">
    <source>
        <dbReference type="PROSITE-ProRule" id="PRU00108"/>
    </source>
</evidence>
<proteinExistence type="inferred from homology"/>
<evidence type="ECO:0000313" key="11">
    <source>
        <dbReference type="EMBL" id="RZB80190.1"/>
    </source>
</evidence>
<dbReference type="InterPro" id="IPR050224">
    <property type="entry name" value="TALE_homeobox"/>
</dbReference>
<keyword evidence="3" id="KW-0805">Transcription regulation</keyword>
<feature type="compositionally biased region" description="Polar residues" evidence="9">
    <location>
        <begin position="568"/>
        <end position="582"/>
    </location>
</feature>
<evidence type="ECO:0000313" key="12">
    <source>
        <dbReference type="Proteomes" id="UP000289340"/>
    </source>
</evidence>
<dbReference type="CDD" id="cd00086">
    <property type="entry name" value="homeodomain"/>
    <property type="match status" value="1"/>
</dbReference>
<dbReference type="Pfam" id="PF07526">
    <property type="entry name" value="POX"/>
    <property type="match status" value="2"/>
</dbReference>
<evidence type="ECO:0000256" key="2">
    <source>
        <dbReference type="ARBA" id="ARBA00006454"/>
    </source>
</evidence>
<name>A0A445I234_GLYSO</name>
<feature type="region of interest" description="Disordered" evidence="9">
    <location>
        <begin position="508"/>
        <end position="546"/>
    </location>
</feature>
<comment type="caution">
    <text evidence="11">The sequence shown here is derived from an EMBL/GenBank/DDBJ whole genome shotgun (WGS) entry which is preliminary data.</text>
</comment>
<feature type="domain" description="Homeobox" evidence="10">
    <location>
        <begin position="436"/>
        <end position="499"/>
    </location>
</feature>
<keyword evidence="12" id="KW-1185">Reference proteome</keyword>
<dbReference type="AlphaFoldDB" id="A0A445I234"/>
<comment type="similarity">
    <text evidence="2">Belongs to the TALE/BELL homeobox family.</text>
</comment>
<keyword evidence="6" id="KW-0804">Transcription</keyword>
<sequence length="781" mass="85783">MATYFHGSTSETPSSAEGLQTLYLMNPNYVVPYSDAAQHPTQNMLLVNPNNNTSNTSSTSTNALHLGNFSHAPPPPSPNNNREHHHHHLTGVTIPSSNFLLSNAAADPARSSFLGQHEFSGFHSSAAATTSTAAASRGNNYNLWGSIFDQSASNIMTSTTHTPSSNMGCVIGHSTQIGFHRPNHLSLSLSSQQTPYSSLSGETHAISLANRGGGGDDMRGMHNGVSSMHSVSLGSKYLKATQELLDEVVNVGKGIFKGEESMEGDKKEKMKGNIESTSWVGDGSSCGGGENNNNNDGGKQGVELSTAQRQELQMKKSKLVTMLDELYKCIGFDLVESTRVEQRYRQYHHQMQIVITSFEQAAGVGAAKSYTALALKTISKQFRCLKDAISSQIKTTSKTLGEDDCLGVKVEGSRLRYVDHQLRQQRALQQLGMIQHNAWRPQRGLPERAVSVLRAWLFEHFLHPYPKDSDKVMLAKQTGLTRSQVSNWFINARVRLWKPMVEEMYLEEVKQEPNNSSQDNTTKRSKESSKELWSEANATAQESGAMRLDHINILQSKAESFNNNNNNQTTSPTEISNNSHNSLQSAGFHLADMQSPNKPIRSTSEMQNSPGSILSVDMEMKPRHHGETNNNTIITREGNNNTTKFGIESHGGGGGGFGAFPNMEDIGRFHHHHHHHHHVTDQQSLAPRFHGNGVSLTLGLPHSTENNNNLSLSGTTHQHGFLSQNMHLGMRSTTNNANNEFCGAINTTPPSNSHSGTSYESIDIIQNRKRFAAQLLRDFVA</sequence>
<evidence type="ECO:0000256" key="7">
    <source>
        <dbReference type="ARBA" id="ARBA00023242"/>
    </source>
</evidence>
<comment type="subcellular location">
    <subcellularLocation>
        <location evidence="1 8">Nucleus</location>
    </subcellularLocation>
</comment>
<keyword evidence="5 8" id="KW-0371">Homeobox</keyword>
<evidence type="ECO:0000256" key="9">
    <source>
        <dbReference type="SAM" id="MobiDB-lite"/>
    </source>
</evidence>
<feature type="compositionally biased region" description="Basic and acidic residues" evidence="9">
    <location>
        <begin position="261"/>
        <end position="272"/>
    </location>
</feature>
<dbReference type="GO" id="GO:0003677">
    <property type="term" value="F:DNA binding"/>
    <property type="evidence" value="ECO:0007669"/>
    <property type="project" value="UniProtKB-UniRule"/>
</dbReference>
<dbReference type="SMART" id="SM00574">
    <property type="entry name" value="POX"/>
    <property type="match status" value="1"/>
</dbReference>
<evidence type="ECO:0000256" key="5">
    <source>
        <dbReference type="ARBA" id="ARBA00023155"/>
    </source>
</evidence>
<feature type="region of interest" description="Disordered" evidence="9">
    <location>
        <begin position="672"/>
        <end position="693"/>
    </location>
</feature>
<feature type="region of interest" description="Disordered" evidence="9">
    <location>
        <begin position="560"/>
        <end position="582"/>
    </location>
</feature>
<evidence type="ECO:0000259" key="10">
    <source>
        <dbReference type="PROSITE" id="PS50071"/>
    </source>
</evidence>
<dbReference type="GO" id="GO:0005634">
    <property type="term" value="C:nucleus"/>
    <property type="evidence" value="ECO:0007669"/>
    <property type="project" value="UniProtKB-SubCell"/>
</dbReference>
<dbReference type="InterPro" id="IPR009057">
    <property type="entry name" value="Homeodomain-like_sf"/>
</dbReference>
<reference evidence="11 12" key="1">
    <citation type="submission" date="2018-09" db="EMBL/GenBank/DDBJ databases">
        <title>A high-quality reference genome of wild soybean provides a powerful tool to mine soybean genomes.</title>
        <authorList>
            <person name="Xie M."/>
            <person name="Chung C.Y.L."/>
            <person name="Li M.-W."/>
            <person name="Wong F.-L."/>
            <person name="Chan T.-F."/>
            <person name="Lam H.-M."/>
        </authorList>
    </citation>
    <scope>NUCLEOTIDE SEQUENCE [LARGE SCALE GENOMIC DNA]</scope>
    <source>
        <strain evidence="12">cv. W05</strain>
        <tissue evidence="11">Hypocotyl of etiolated seedlings</tissue>
    </source>
</reference>